<evidence type="ECO:0000259" key="4">
    <source>
        <dbReference type="PROSITE" id="PS50948"/>
    </source>
</evidence>
<keyword evidence="3" id="KW-1133">Transmembrane helix</keyword>
<dbReference type="AlphaFoldDB" id="A7SAJ9"/>
<sequence>MFALTDLRGVFLYGVSIIAFTFSSSSFYSHYGSTLINSTFKSLVAENPGDCNLKCFDEEGCMSINYDRENKKCELNNATKETHSTRLVRHARSIYATIKSPPVFPECKNYKLLTDASRHKSFYQDQQFCDWNLVPGWYRFSGEAGTMMMNECLPKYDRCGGGYLGWMDGTLPLYAHGIVERIACFYRAGNCCAMMVNIRVRNCGCFYVYELKKPPACNLRYCGE</sequence>
<dbReference type="HOGENOM" id="CLU_1236340_0_0_1"/>
<dbReference type="OMA" id="WVECTID"/>
<dbReference type="InterPro" id="IPR003609">
    <property type="entry name" value="Pan_app"/>
</dbReference>
<dbReference type="EMBL" id="DS469609">
    <property type="protein sequence ID" value="EDO39321.1"/>
    <property type="molecule type" value="Genomic_DNA"/>
</dbReference>
<evidence type="ECO:0000313" key="6">
    <source>
        <dbReference type="Proteomes" id="UP000001593"/>
    </source>
</evidence>
<dbReference type="Pfam" id="PF23283">
    <property type="entry name" value="D8C_UMOD"/>
    <property type="match status" value="1"/>
</dbReference>
<accession>A7SAJ9</accession>
<keyword evidence="3" id="KW-0472">Membrane</keyword>
<dbReference type="PANTHER" id="PTHR36191:SF4">
    <property type="entry name" value="VWFD DOMAIN-CONTAINING PROTEIN"/>
    <property type="match status" value="1"/>
</dbReference>
<dbReference type="PANTHER" id="PTHR36191">
    <property type="entry name" value="ENDO/EXONUCLEASE/PHOSPHATASE DOMAIN-CONTAINING PROTEIN-RELATED"/>
    <property type="match status" value="1"/>
</dbReference>
<dbReference type="Gene3D" id="3.50.4.10">
    <property type="entry name" value="Hepatocyte Growth Factor"/>
    <property type="match status" value="1"/>
</dbReference>
<keyword evidence="6" id="KW-1185">Reference proteome</keyword>
<dbReference type="InParanoid" id="A7SAJ9"/>
<dbReference type="KEGG" id="nve:5510957"/>
<reference evidence="5 6" key="1">
    <citation type="journal article" date="2007" name="Science">
        <title>Sea anemone genome reveals ancestral eumetazoan gene repertoire and genomic organization.</title>
        <authorList>
            <person name="Putnam N.H."/>
            <person name="Srivastava M."/>
            <person name="Hellsten U."/>
            <person name="Dirks B."/>
            <person name="Chapman J."/>
            <person name="Salamov A."/>
            <person name="Terry A."/>
            <person name="Shapiro H."/>
            <person name="Lindquist E."/>
            <person name="Kapitonov V.V."/>
            <person name="Jurka J."/>
            <person name="Genikhovich G."/>
            <person name="Grigoriev I.V."/>
            <person name="Lucas S.M."/>
            <person name="Steele R.E."/>
            <person name="Finnerty J.R."/>
            <person name="Technau U."/>
            <person name="Martindale M.Q."/>
            <person name="Rokhsar D.S."/>
        </authorList>
    </citation>
    <scope>NUCLEOTIDE SEQUENCE [LARGE SCALE GENOMIC DNA]</scope>
    <source>
        <strain evidence="6">CH2 X CH6</strain>
    </source>
</reference>
<evidence type="ECO:0000313" key="5">
    <source>
        <dbReference type="EMBL" id="EDO39321.1"/>
    </source>
</evidence>
<evidence type="ECO:0000256" key="3">
    <source>
        <dbReference type="SAM" id="Phobius"/>
    </source>
</evidence>
<dbReference type="SUPFAM" id="SSF57414">
    <property type="entry name" value="Hairpin loop containing domain-like"/>
    <property type="match status" value="1"/>
</dbReference>
<organism evidence="5 6">
    <name type="scientific">Nematostella vectensis</name>
    <name type="common">Starlet sea anemone</name>
    <dbReference type="NCBI Taxonomy" id="45351"/>
    <lineage>
        <taxon>Eukaryota</taxon>
        <taxon>Metazoa</taxon>
        <taxon>Cnidaria</taxon>
        <taxon>Anthozoa</taxon>
        <taxon>Hexacorallia</taxon>
        <taxon>Actiniaria</taxon>
        <taxon>Edwardsiidae</taxon>
        <taxon>Nematostella</taxon>
    </lineage>
</organism>
<dbReference type="Proteomes" id="UP000001593">
    <property type="component" value="Unassembled WGS sequence"/>
</dbReference>
<feature type="domain" description="Apple" evidence="4">
    <location>
        <begin position="22"/>
        <end position="100"/>
    </location>
</feature>
<gene>
    <name evidence="5" type="ORF">NEMVEDRAFT_v1g209293</name>
</gene>
<keyword evidence="2" id="KW-1015">Disulfide bond</keyword>
<name>A7SAJ9_NEMVE</name>
<dbReference type="InterPro" id="IPR057774">
    <property type="entry name" value="D8C_UMOD/GP2/OIT3-like"/>
</dbReference>
<keyword evidence="1" id="KW-0732">Signal</keyword>
<keyword evidence="3" id="KW-0812">Transmembrane</keyword>
<evidence type="ECO:0000256" key="2">
    <source>
        <dbReference type="ARBA" id="ARBA00023157"/>
    </source>
</evidence>
<proteinExistence type="predicted"/>
<dbReference type="Pfam" id="PF00024">
    <property type="entry name" value="PAN_1"/>
    <property type="match status" value="1"/>
</dbReference>
<feature type="transmembrane region" description="Helical" evidence="3">
    <location>
        <begin position="12"/>
        <end position="31"/>
    </location>
</feature>
<evidence type="ECO:0000256" key="1">
    <source>
        <dbReference type="ARBA" id="ARBA00022729"/>
    </source>
</evidence>
<dbReference type="PROSITE" id="PS50948">
    <property type="entry name" value="PAN"/>
    <property type="match status" value="1"/>
</dbReference>
<protein>
    <recommendedName>
        <fullName evidence="4">Apple domain-containing protein</fullName>
    </recommendedName>
</protein>
<dbReference type="PhylomeDB" id="A7SAJ9"/>